<evidence type="ECO:0000313" key="2">
    <source>
        <dbReference type="Proteomes" id="UP001107558"/>
    </source>
</evidence>
<gene>
    <name evidence="1" type="ORF">PVAND_015110</name>
</gene>
<dbReference type="Proteomes" id="UP001107558">
    <property type="component" value="Chromosome 4"/>
</dbReference>
<protein>
    <submittedName>
        <fullName evidence="1">Uncharacterized protein</fullName>
    </submittedName>
</protein>
<comment type="caution">
    <text evidence="1">The sequence shown here is derived from an EMBL/GenBank/DDBJ whole genome shotgun (WGS) entry which is preliminary data.</text>
</comment>
<evidence type="ECO:0000313" key="1">
    <source>
        <dbReference type="EMBL" id="KAG5667111.1"/>
    </source>
</evidence>
<dbReference type="AlphaFoldDB" id="A0A9J6BBQ9"/>
<reference evidence="1" key="1">
    <citation type="submission" date="2021-03" db="EMBL/GenBank/DDBJ databases">
        <title>Chromosome level genome of the anhydrobiotic midge Polypedilum vanderplanki.</title>
        <authorList>
            <person name="Yoshida Y."/>
            <person name="Kikawada T."/>
            <person name="Gusev O."/>
        </authorList>
    </citation>
    <scope>NUCLEOTIDE SEQUENCE</scope>
    <source>
        <strain evidence="1">NIAS01</strain>
        <tissue evidence="1">Whole body or cell culture</tissue>
    </source>
</reference>
<organism evidence="1 2">
    <name type="scientific">Polypedilum vanderplanki</name>
    <name type="common">Sleeping chironomid midge</name>
    <dbReference type="NCBI Taxonomy" id="319348"/>
    <lineage>
        <taxon>Eukaryota</taxon>
        <taxon>Metazoa</taxon>
        <taxon>Ecdysozoa</taxon>
        <taxon>Arthropoda</taxon>
        <taxon>Hexapoda</taxon>
        <taxon>Insecta</taxon>
        <taxon>Pterygota</taxon>
        <taxon>Neoptera</taxon>
        <taxon>Endopterygota</taxon>
        <taxon>Diptera</taxon>
        <taxon>Nematocera</taxon>
        <taxon>Chironomoidea</taxon>
        <taxon>Chironomidae</taxon>
        <taxon>Chironominae</taxon>
        <taxon>Polypedilum</taxon>
        <taxon>Polypedilum</taxon>
    </lineage>
</organism>
<sequence>MTEFNNYLSILTKALVNVTNVNINLNSFKSQYCKCPSNFSAKTISNFSILANPVQAIEQPLVNLESSIISAANSALTNANAAVITLNSPVQWLVINVNRTKLFLTNLLTTNSFYNIAWNSISACNDLRVRAGLVLNKYRQYTQAYYASNQNRSMIYSLQTTLNATVPYYKLNLSQATTIGALIGTLKVLQPLTTNYTSQLSISSGKMMEVWRQIMTIGDTYCSCASLASTTTTILESTKITVKIVKQSG</sequence>
<name>A0A9J6BBQ9_POLVA</name>
<keyword evidence="2" id="KW-1185">Reference proteome</keyword>
<accession>A0A9J6BBQ9</accession>
<dbReference type="EMBL" id="JADBJN010000004">
    <property type="protein sequence ID" value="KAG5667111.1"/>
    <property type="molecule type" value="Genomic_DNA"/>
</dbReference>
<proteinExistence type="predicted"/>